<organism evidence="2 3">
    <name type="scientific">Achromobacter seleniivolatilans</name>
    <dbReference type="NCBI Taxonomy" id="3047478"/>
    <lineage>
        <taxon>Bacteria</taxon>
        <taxon>Pseudomonadati</taxon>
        <taxon>Pseudomonadota</taxon>
        <taxon>Betaproteobacteria</taxon>
        <taxon>Burkholderiales</taxon>
        <taxon>Alcaligenaceae</taxon>
        <taxon>Achromobacter</taxon>
    </lineage>
</organism>
<dbReference type="RefSeq" id="WP_306943397.1">
    <property type="nucleotide sequence ID" value="NZ_CP132976.1"/>
</dbReference>
<proteinExistence type="predicted"/>
<dbReference type="Proteomes" id="UP001234798">
    <property type="component" value="Chromosome"/>
</dbReference>
<keyword evidence="3" id="KW-1185">Reference proteome</keyword>
<sequence length="141" mass="15884">MIERFHDIAAWFEALTPQTLNSAGLIYADSAHFADPFNDVHGLPAIVRIYAHMFQNLDQPRFHIARQVVQGADAFLVWRFTGTLRGRPFAIDGASALTLDAQGLIADHQDYWDPASQVYERIPLLGAVLRRLRRKLATPDS</sequence>
<feature type="domain" description="SnoaL-like" evidence="1">
    <location>
        <begin position="9"/>
        <end position="108"/>
    </location>
</feature>
<dbReference type="EMBL" id="CP132976">
    <property type="protein sequence ID" value="WMD20313.1"/>
    <property type="molecule type" value="Genomic_DNA"/>
</dbReference>
<evidence type="ECO:0000313" key="2">
    <source>
        <dbReference type="EMBL" id="WMD20313.1"/>
    </source>
</evidence>
<reference evidence="2 3" key="1">
    <citation type="submission" date="2023-08" db="EMBL/GenBank/DDBJ databases">
        <title>Achromobacter seleniivolatilans sp. nov., isolated from seleniferous soil.</title>
        <authorList>
            <person name="Zhang S."/>
            <person name="Li K."/>
            <person name="Peng J."/>
            <person name="Zhao Q."/>
            <person name="Wang H."/>
            <person name="Guo Y."/>
        </authorList>
    </citation>
    <scope>NUCLEOTIDE SEQUENCE [LARGE SCALE GENOMIC DNA]</scope>
    <source>
        <strain evidence="2 3">R39</strain>
    </source>
</reference>
<dbReference type="InterPro" id="IPR037401">
    <property type="entry name" value="SnoaL-like"/>
</dbReference>
<dbReference type="Pfam" id="PF12680">
    <property type="entry name" value="SnoaL_2"/>
    <property type="match status" value="1"/>
</dbReference>
<protein>
    <submittedName>
        <fullName evidence="2">Nuclear transport factor 2 family protein</fullName>
    </submittedName>
</protein>
<evidence type="ECO:0000259" key="1">
    <source>
        <dbReference type="Pfam" id="PF12680"/>
    </source>
</evidence>
<accession>A0ABY9M109</accession>
<gene>
    <name evidence="2" type="ORF">RAS12_27515</name>
</gene>
<name>A0ABY9M109_9BURK</name>
<dbReference type="SUPFAM" id="SSF54427">
    <property type="entry name" value="NTF2-like"/>
    <property type="match status" value="1"/>
</dbReference>
<dbReference type="InterPro" id="IPR032710">
    <property type="entry name" value="NTF2-like_dom_sf"/>
</dbReference>
<dbReference type="Gene3D" id="3.10.450.50">
    <property type="match status" value="1"/>
</dbReference>
<evidence type="ECO:0000313" key="3">
    <source>
        <dbReference type="Proteomes" id="UP001234798"/>
    </source>
</evidence>